<dbReference type="OrthoDB" id="3251181at2759"/>
<evidence type="ECO:0000313" key="2">
    <source>
        <dbReference type="Proteomes" id="UP001150266"/>
    </source>
</evidence>
<organism evidence="1 2">
    <name type="scientific">Lentinula aciculospora</name>
    <dbReference type="NCBI Taxonomy" id="153920"/>
    <lineage>
        <taxon>Eukaryota</taxon>
        <taxon>Fungi</taxon>
        <taxon>Dikarya</taxon>
        <taxon>Basidiomycota</taxon>
        <taxon>Agaricomycotina</taxon>
        <taxon>Agaricomycetes</taxon>
        <taxon>Agaricomycetidae</taxon>
        <taxon>Agaricales</taxon>
        <taxon>Marasmiineae</taxon>
        <taxon>Omphalotaceae</taxon>
        <taxon>Lentinula</taxon>
    </lineage>
</organism>
<protein>
    <submittedName>
        <fullName evidence="1">Uncharacterized protein</fullName>
    </submittedName>
</protein>
<reference evidence="1" key="1">
    <citation type="submission" date="2022-08" db="EMBL/GenBank/DDBJ databases">
        <title>A Global Phylogenomic Analysis of the Shiitake Genus Lentinula.</title>
        <authorList>
            <consortium name="DOE Joint Genome Institute"/>
            <person name="Sierra-Patev S."/>
            <person name="Min B."/>
            <person name="Naranjo-Ortiz M."/>
            <person name="Looney B."/>
            <person name="Konkel Z."/>
            <person name="Slot J.C."/>
            <person name="Sakamoto Y."/>
            <person name="Steenwyk J.L."/>
            <person name="Rokas A."/>
            <person name="Carro J."/>
            <person name="Camarero S."/>
            <person name="Ferreira P."/>
            <person name="Molpeceres G."/>
            <person name="Ruiz-Duenas F.J."/>
            <person name="Serrano A."/>
            <person name="Henrissat B."/>
            <person name="Drula E."/>
            <person name="Hughes K.W."/>
            <person name="Mata J.L."/>
            <person name="Ishikawa N.K."/>
            <person name="Vargas-Isla R."/>
            <person name="Ushijima S."/>
            <person name="Smith C.A."/>
            <person name="Ahrendt S."/>
            <person name="Andreopoulos W."/>
            <person name="He G."/>
            <person name="Labutti K."/>
            <person name="Lipzen A."/>
            <person name="Ng V."/>
            <person name="Riley R."/>
            <person name="Sandor L."/>
            <person name="Barry K."/>
            <person name="Martinez A.T."/>
            <person name="Xiao Y."/>
            <person name="Gibbons J.G."/>
            <person name="Terashima K."/>
            <person name="Grigoriev I.V."/>
            <person name="Hibbett D.S."/>
        </authorList>
    </citation>
    <scope>NUCLEOTIDE SEQUENCE</scope>
    <source>
        <strain evidence="1">JLM2183</strain>
    </source>
</reference>
<proteinExistence type="predicted"/>
<evidence type="ECO:0000313" key="1">
    <source>
        <dbReference type="EMBL" id="KAJ4474919.1"/>
    </source>
</evidence>
<keyword evidence="2" id="KW-1185">Reference proteome</keyword>
<dbReference type="AlphaFoldDB" id="A0A9W9DKL1"/>
<name>A0A9W9DKL1_9AGAR</name>
<accession>A0A9W9DKL1</accession>
<gene>
    <name evidence="1" type="ORF">J3R30DRAFT_3706696</name>
</gene>
<dbReference type="EMBL" id="JAOTPV010000015">
    <property type="protein sequence ID" value="KAJ4474919.1"/>
    <property type="molecule type" value="Genomic_DNA"/>
</dbReference>
<comment type="caution">
    <text evidence="1">The sequence shown here is derived from an EMBL/GenBank/DDBJ whole genome shotgun (WGS) entry which is preliminary data.</text>
</comment>
<dbReference type="Proteomes" id="UP001150266">
    <property type="component" value="Unassembled WGS sequence"/>
</dbReference>
<sequence length="109" mass="11591">MAILEEGGRRVRAQDGSTSIEGGEMIIVTFTATQKGIAQPDVNGPNPLLLPDILYVPELANTLISIGCLDDAGYSVSFGSGGGVIWDQNRKSGDLGRDRQILVPTTKLY</sequence>